<keyword evidence="6 12" id="KW-0274">FAD</keyword>
<dbReference type="PANTHER" id="PTHR19384:SF128">
    <property type="entry name" value="NADPH OXIDOREDUCTASE A"/>
    <property type="match status" value="1"/>
</dbReference>
<dbReference type="PIRSF" id="PIRSF000207">
    <property type="entry name" value="SiR-FP_CysJ"/>
    <property type="match status" value="1"/>
</dbReference>
<dbReference type="InterPro" id="IPR008254">
    <property type="entry name" value="Flavodoxin/NO_synth"/>
</dbReference>
<dbReference type="Gene3D" id="3.40.50.80">
    <property type="entry name" value="Nucleotide-binding domain of ferredoxin-NADP reductase (FNR) module"/>
    <property type="match status" value="1"/>
</dbReference>
<keyword evidence="10" id="KW-0198">Cysteine biosynthesis</keyword>
<feature type="binding site" evidence="12">
    <location>
        <begin position="530"/>
        <end position="534"/>
    </location>
    <ligand>
        <name>NADP(+)</name>
        <dbReference type="ChEBI" id="CHEBI:58349"/>
    </ligand>
</feature>
<evidence type="ECO:0000256" key="9">
    <source>
        <dbReference type="ARBA" id="ARBA00023002"/>
    </source>
</evidence>
<feature type="binding site" evidence="12">
    <location>
        <begin position="424"/>
        <end position="427"/>
    </location>
    <ligand>
        <name>FAD</name>
        <dbReference type="ChEBI" id="CHEBI:57692"/>
    </ligand>
</feature>
<dbReference type="PROSITE" id="PS51384">
    <property type="entry name" value="FAD_FR"/>
    <property type="match status" value="1"/>
</dbReference>
<dbReference type="SUPFAM" id="SSF52218">
    <property type="entry name" value="Flavoproteins"/>
    <property type="match status" value="1"/>
</dbReference>
<reference evidence="15 16" key="1">
    <citation type="submission" date="2019-03" db="EMBL/GenBank/DDBJ databases">
        <title>Genomic Encyclopedia of Type Strains, Phase IV (KMG-IV): sequencing the most valuable type-strain genomes for metagenomic binning, comparative biology and taxonomic classification.</title>
        <authorList>
            <person name="Goeker M."/>
        </authorList>
    </citation>
    <scope>NUCLEOTIDE SEQUENCE [LARGE SCALE GENOMIC DNA]</scope>
    <source>
        <strain evidence="15 16">DSM 28697</strain>
    </source>
</reference>
<dbReference type="InterPro" id="IPR001094">
    <property type="entry name" value="Flavdoxin-like"/>
</dbReference>
<gene>
    <name evidence="15" type="ORF">EV213_11740</name>
</gene>
<dbReference type="SUPFAM" id="SSF52343">
    <property type="entry name" value="Ferredoxin reductase-like, C-terminal NADP-linked domain"/>
    <property type="match status" value="1"/>
</dbReference>
<comment type="cofactor">
    <cofactor evidence="12">
        <name>FAD</name>
        <dbReference type="ChEBI" id="CHEBI:57692"/>
    </cofactor>
    <text evidence="12">Binds 1 FAD per subunit.</text>
</comment>
<dbReference type="EMBL" id="SNYJ01000017">
    <property type="protein sequence ID" value="TDQ36576.1"/>
    <property type="molecule type" value="Genomic_DNA"/>
</dbReference>
<keyword evidence="4" id="KW-0285">Flavoprotein</keyword>
<feature type="binding site" evidence="12">
    <location>
        <begin position="391"/>
        <end position="394"/>
    </location>
    <ligand>
        <name>FAD</name>
        <dbReference type="ChEBI" id="CHEBI:57692"/>
    </ligand>
</feature>
<dbReference type="InterPro" id="IPR010199">
    <property type="entry name" value="CysJ"/>
</dbReference>
<dbReference type="SUPFAM" id="SSF63380">
    <property type="entry name" value="Riboflavin synthase domain-like"/>
    <property type="match status" value="1"/>
</dbReference>
<keyword evidence="7 12" id="KW-0521">NADP</keyword>
<comment type="catalytic activity">
    <reaction evidence="11">
        <text>hydrogen sulfide + 3 NADP(+) + 3 H2O = sulfite + 3 NADPH + 4 H(+)</text>
        <dbReference type="Rhea" id="RHEA:13801"/>
        <dbReference type="ChEBI" id="CHEBI:15377"/>
        <dbReference type="ChEBI" id="CHEBI:15378"/>
        <dbReference type="ChEBI" id="CHEBI:17359"/>
        <dbReference type="ChEBI" id="CHEBI:29919"/>
        <dbReference type="ChEBI" id="CHEBI:57783"/>
        <dbReference type="ChEBI" id="CHEBI:58349"/>
        <dbReference type="EC" id="1.8.1.2"/>
    </reaction>
</comment>
<dbReference type="GO" id="GO:0019344">
    <property type="term" value="P:cysteine biosynthetic process"/>
    <property type="evidence" value="ECO:0007669"/>
    <property type="project" value="UniProtKB-KW"/>
</dbReference>
<evidence type="ECO:0000256" key="8">
    <source>
        <dbReference type="ARBA" id="ARBA00022982"/>
    </source>
</evidence>
<dbReference type="GO" id="GO:0005829">
    <property type="term" value="C:cytosol"/>
    <property type="evidence" value="ECO:0007669"/>
    <property type="project" value="TreeGrafter"/>
</dbReference>
<feature type="binding site" evidence="12">
    <location>
        <begin position="524"/>
        <end position="525"/>
    </location>
    <ligand>
        <name>NADP(+)</name>
        <dbReference type="ChEBI" id="CHEBI:58349"/>
    </ligand>
</feature>
<feature type="binding site" evidence="12">
    <location>
        <begin position="155"/>
        <end position="164"/>
    </location>
    <ligand>
        <name>FMN</name>
        <dbReference type="ChEBI" id="CHEBI:58210"/>
    </ligand>
</feature>
<dbReference type="Gene3D" id="3.40.50.360">
    <property type="match status" value="1"/>
</dbReference>
<dbReference type="InterPro" id="IPR029039">
    <property type="entry name" value="Flavoprotein-like_sf"/>
</dbReference>
<dbReference type="PRINTS" id="PR00369">
    <property type="entry name" value="FLAVODOXIN"/>
</dbReference>
<accession>A0A4R6TTY1</accession>
<dbReference type="Gene3D" id="1.20.990.10">
    <property type="entry name" value="NADPH-cytochrome p450 Reductase, Chain A, domain 3"/>
    <property type="match status" value="1"/>
</dbReference>
<evidence type="ECO:0000256" key="10">
    <source>
        <dbReference type="ARBA" id="ARBA00023192"/>
    </source>
</evidence>
<dbReference type="AlphaFoldDB" id="A0A4R6TTY1"/>
<evidence type="ECO:0000256" key="2">
    <source>
        <dbReference type="ARBA" id="ARBA00022448"/>
    </source>
</evidence>
<dbReference type="InterPro" id="IPR023173">
    <property type="entry name" value="NADPH_Cyt_P450_Rdtase_alpha"/>
</dbReference>
<keyword evidence="3" id="KW-0028">Amino-acid biosynthesis</keyword>
<dbReference type="Pfam" id="PF00175">
    <property type="entry name" value="NAD_binding_1"/>
    <property type="match status" value="1"/>
</dbReference>
<dbReference type="GO" id="GO:0050660">
    <property type="term" value="F:flavin adenine dinucleotide binding"/>
    <property type="evidence" value="ECO:0007669"/>
    <property type="project" value="InterPro"/>
</dbReference>
<dbReference type="InterPro" id="IPR003097">
    <property type="entry name" value="CysJ-like_FAD-binding"/>
</dbReference>
<evidence type="ECO:0000259" key="14">
    <source>
        <dbReference type="PROSITE" id="PS51384"/>
    </source>
</evidence>
<comment type="cofactor">
    <cofactor evidence="12">
        <name>FMN</name>
        <dbReference type="ChEBI" id="CHEBI:58210"/>
    </cofactor>
    <text evidence="12">Binds 1 FMN per subunit.</text>
</comment>
<dbReference type="InterPro" id="IPR001709">
    <property type="entry name" value="Flavoprot_Pyr_Nucl_cyt_Rdtase"/>
</dbReference>
<keyword evidence="2" id="KW-0813">Transport</keyword>
<dbReference type="Gene3D" id="2.40.30.10">
    <property type="entry name" value="Translation factors"/>
    <property type="match status" value="1"/>
</dbReference>
<evidence type="ECO:0000256" key="3">
    <source>
        <dbReference type="ARBA" id="ARBA00022605"/>
    </source>
</evidence>
<feature type="binding site" evidence="12">
    <location>
        <position position="415"/>
    </location>
    <ligand>
        <name>FAD</name>
        <dbReference type="ChEBI" id="CHEBI:57692"/>
    </ligand>
</feature>
<dbReference type="PANTHER" id="PTHR19384">
    <property type="entry name" value="NITRIC OXIDE SYNTHASE-RELATED"/>
    <property type="match status" value="1"/>
</dbReference>
<evidence type="ECO:0000256" key="1">
    <source>
        <dbReference type="ARBA" id="ARBA00012604"/>
    </source>
</evidence>
<dbReference type="GO" id="GO:0010181">
    <property type="term" value="F:FMN binding"/>
    <property type="evidence" value="ECO:0007669"/>
    <property type="project" value="InterPro"/>
</dbReference>
<dbReference type="FunFam" id="3.40.50.80:FF:000001">
    <property type="entry name" value="NADPH--cytochrome P450 reductase 1"/>
    <property type="match status" value="1"/>
</dbReference>
<dbReference type="EC" id="1.8.1.2" evidence="1"/>
<dbReference type="InterPro" id="IPR017927">
    <property type="entry name" value="FAD-bd_FR_type"/>
</dbReference>
<comment type="caution">
    <text evidence="15">The sequence shown here is derived from an EMBL/GenBank/DDBJ whole genome shotgun (WGS) entry which is preliminary data.</text>
</comment>
<keyword evidence="9" id="KW-0560">Oxidoreductase</keyword>
<dbReference type="GO" id="GO:0004783">
    <property type="term" value="F:sulfite reductase (NADPH) activity"/>
    <property type="evidence" value="ECO:0007669"/>
    <property type="project" value="UniProtKB-EC"/>
</dbReference>
<feature type="binding site" evidence="12">
    <location>
        <begin position="119"/>
        <end position="122"/>
    </location>
    <ligand>
        <name>FMN</name>
        <dbReference type="ChEBI" id="CHEBI:58210"/>
    </ligand>
</feature>
<evidence type="ECO:0000256" key="5">
    <source>
        <dbReference type="ARBA" id="ARBA00022643"/>
    </source>
</evidence>
<dbReference type="Pfam" id="PF00667">
    <property type="entry name" value="FAD_binding_1"/>
    <property type="match status" value="1"/>
</dbReference>
<keyword evidence="8" id="KW-0249">Electron transport</keyword>
<evidence type="ECO:0000256" key="7">
    <source>
        <dbReference type="ARBA" id="ARBA00022857"/>
    </source>
</evidence>
<dbReference type="PRINTS" id="PR00371">
    <property type="entry name" value="FPNCR"/>
</dbReference>
<feature type="binding site" evidence="12">
    <location>
        <position position="324"/>
    </location>
    <ligand>
        <name>FAD</name>
        <dbReference type="ChEBI" id="CHEBI:57692"/>
    </ligand>
</feature>
<evidence type="ECO:0000259" key="13">
    <source>
        <dbReference type="PROSITE" id="PS50902"/>
    </source>
</evidence>
<evidence type="ECO:0000256" key="11">
    <source>
        <dbReference type="ARBA" id="ARBA00052219"/>
    </source>
</evidence>
<keyword evidence="5 12" id="KW-0288">FMN</keyword>
<sequence>MLLETNSPFTKEQADLLNQVVPTLTESQKAWLSGYLAAGASVATVSDLPTTVAAPQTPEQTVSKDITVLFGSQTGNCRSLASSLTDKLQAQGFQVTFSSMNDFKTNTLKKVENLLLLVSTHGEGDPPDDALTFYEFVNGKRAPKFDHLKYSVLGLGDLSYEFYCQTGKDFDARFEELGGTRLTARVDCDVDYDDDAAEWMDKVLASLKEATSVAAPVTISDAAGQTDIASEYSRTNPFQAEVLENLNLNGRGSDRETRHLEISLEGSNLRYSPGDSLGIFPQNHPQLVEDVLAALKWDANELVTIKKAGEVPLKEALQRHVEVTVLTKPLLENLASLSSNAELQELVKPEQAEKMREYIHGRDLLDVIEDYKLQAITAKELIPVLRKLPARLYSISSSPEAYPEEVHLTVRKVDYESHGRQRYGVCSSHTADHLEEDGTLPVYIQHNPNFKLPANPDTPMIMIGPGTGVAPFRAFLGEKEESGDNSRTWLFFGDRHFSTDFLYQVEWQRWLKEGVLTNMDVAFSRDSAEKVYVQHRMLERGKELYEWLQDGAVVYVCGDEKQMAHDVHNALATILETEGGLSKEAAEAYLQEMQQEKRYQRDVY</sequence>
<feature type="domain" description="FAD-binding FR-type" evidence="14">
    <location>
        <begin position="235"/>
        <end position="453"/>
    </location>
</feature>
<organism evidence="15 16">
    <name type="scientific">Aureibacillus halotolerans</name>
    <dbReference type="NCBI Taxonomy" id="1508390"/>
    <lineage>
        <taxon>Bacteria</taxon>
        <taxon>Bacillati</taxon>
        <taxon>Bacillota</taxon>
        <taxon>Bacilli</taxon>
        <taxon>Bacillales</taxon>
        <taxon>Bacillaceae</taxon>
        <taxon>Aureibacillus</taxon>
    </lineage>
</organism>
<evidence type="ECO:0000256" key="12">
    <source>
        <dbReference type="PIRSR" id="PIRSR000207-1"/>
    </source>
</evidence>
<keyword evidence="16" id="KW-1185">Reference proteome</keyword>
<feature type="domain" description="Flavodoxin-like" evidence="13">
    <location>
        <begin position="66"/>
        <end position="204"/>
    </location>
</feature>
<evidence type="ECO:0000256" key="4">
    <source>
        <dbReference type="ARBA" id="ARBA00022630"/>
    </source>
</evidence>
<proteinExistence type="predicted"/>
<dbReference type="CDD" id="cd06199">
    <property type="entry name" value="SiR"/>
    <property type="match status" value="1"/>
</dbReference>
<protein>
    <recommendedName>
        <fullName evidence="1">assimilatory sulfite reductase (NADPH)</fullName>
        <ecNumber evidence="1">1.8.1.2</ecNumber>
    </recommendedName>
</protein>
<dbReference type="GO" id="GO:0016651">
    <property type="term" value="F:oxidoreductase activity, acting on NAD(P)H"/>
    <property type="evidence" value="ECO:0007669"/>
    <property type="project" value="UniProtKB-ARBA"/>
</dbReference>
<dbReference type="Pfam" id="PF00258">
    <property type="entry name" value="Flavodoxin_1"/>
    <property type="match status" value="1"/>
</dbReference>
<dbReference type="PROSITE" id="PS50902">
    <property type="entry name" value="FLAVODOXIN_LIKE"/>
    <property type="match status" value="1"/>
</dbReference>
<evidence type="ECO:0000313" key="15">
    <source>
        <dbReference type="EMBL" id="TDQ36576.1"/>
    </source>
</evidence>
<evidence type="ECO:0000313" key="16">
    <source>
        <dbReference type="Proteomes" id="UP000295632"/>
    </source>
</evidence>
<feature type="binding site" evidence="12">
    <location>
        <position position="604"/>
    </location>
    <ligand>
        <name>FAD</name>
        <dbReference type="ChEBI" id="CHEBI:57692"/>
    </ligand>
</feature>
<name>A0A4R6TTY1_9BACI</name>
<dbReference type="InterPro" id="IPR039261">
    <property type="entry name" value="FNR_nucleotide-bd"/>
</dbReference>
<dbReference type="Proteomes" id="UP000295632">
    <property type="component" value="Unassembled WGS sequence"/>
</dbReference>
<dbReference type="InterPro" id="IPR017938">
    <property type="entry name" value="Riboflavin_synthase-like_b-brl"/>
</dbReference>
<feature type="binding site" evidence="12">
    <location>
        <position position="566"/>
    </location>
    <ligand>
        <name>NADP(+)</name>
        <dbReference type="ChEBI" id="CHEBI:58349"/>
    </ligand>
</feature>
<dbReference type="InterPro" id="IPR001433">
    <property type="entry name" value="OxRdtase_FAD/NAD-bd"/>
</dbReference>
<evidence type="ECO:0000256" key="6">
    <source>
        <dbReference type="ARBA" id="ARBA00022827"/>
    </source>
</evidence>
<dbReference type="NCBIfam" id="TIGR01931">
    <property type="entry name" value="cysJ"/>
    <property type="match status" value="1"/>
</dbReference>